<gene>
    <name evidence="3" type="ORF">K2173_014469</name>
</gene>
<dbReference type="InterPro" id="IPR032675">
    <property type="entry name" value="LRR_dom_sf"/>
</dbReference>
<dbReference type="Proteomes" id="UP001159364">
    <property type="component" value="Unassembled WGS sequence"/>
</dbReference>
<evidence type="ECO:0000313" key="3">
    <source>
        <dbReference type="EMBL" id="KAJ8747607.1"/>
    </source>
</evidence>
<feature type="compositionally biased region" description="Basic and acidic residues" evidence="1">
    <location>
        <begin position="1"/>
        <end position="12"/>
    </location>
</feature>
<dbReference type="PANTHER" id="PTHR38926">
    <property type="entry name" value="F-BOX DOMAIN CONTAINING PROTEIN, EXPRESSED"/>
    <property type="match status" value="1"/>
</dbReference>
<keyword evidence="4" id="KW-1185">Reference proteome</keyword>
<dbReference type="Gene3D" id="1.20.1280.50">
    <property type="match status" value="1"/>
</dbReference>
<feature type="region of interest" description="Disordered" evidence="1">
    <location>
        <begin position="1"/>
        <end position="21"/>
    </location>
</feature>
<proteinExistence type="predicted"/>
<dbReference type="InterPro" id="IPR036047">
    <property type="entry name" value="F-box-like_dom_sf"/>
</dbReference>
<dbReference type="Pfam" id="PF00646">
    <property type="entry name" value="F-box"/>
    <property type="match status" value="1"/>
</dbReference>
<dbReference type="InterPro" id="IPR006553">
    <property type="entry name" value="Leu-rich_rpt_Cys-con_subtyp"/>
</dbReference>
<feature type="domain" description="F-box" evidence="2">
    <location>
        <begin position="26"/>
        <end position="67"/>
    </location>
</feature>
<dbReference type="SUPFAM" id="SSF81383">
    <property type="entry name" value="F-box domain"/>
    <property type="match status" value="1"/>
</dbReference>
<sequence length="318" mass="35949">MEGDNGDNKVDGEIENGTSSGLTTDWSELTHECLINILSRLNLEHRWRGPMFVCKSWLGACKDPTLHTTFDLESLFDSSAELPRWWSPDFERKIDFMLLSAVGWSQGSLTVIRARHCSDRSLNSVAERCPNLQVLSIKSSPNVTDLSMLQIAFNCTKLQELDISYCYEISYESLVTVGRNCPNLKVLKRNLMNWLDPSQHTGIVPIEYLNACPQDGDSEAGAVGKFMPRLQHLELQFSKLSAKGLALICEGCLDLEFLDLHGCANLTSRAIVSATSNLKNLKEIKKPNFYIPRSSFNAERYGHWNLYDDRFQTNVFNI</sequence>
<dbReference type="SUPFAM" id="SSF52047">
    <property type="entry name" value="RNI-like"/>
    <property type="match status" value="1"/>
</dbReference>
<organism evidence="3 4">
    <name type="scientific">Erythroxylum novogranatense</name>
    <dbReference type="NCBI Taxonomy" id="1862640"/>
    <lineage>
        <taxon>Eukaryota</taxon>
        <taxon>Viridiplantae</taxon>
        <taxon>Streptophyta</taxon>
        <taxon>Embryophyta</taxon>
        <taxon>Tracheophyta</taxon>
        <taxon>Spermatophyta</taxon>
        <taxon>Magnoliopsida</taxon>
        <taxon>eudicotyledons</taxon>
        <taxon>Gunneridae</taxon>
        <taxon>Pentapetalae</taxon>
        <taxon>rosids</taxon>
        <taxon>fabids</taxon>
        <taxon>Malpighiales</taxon>
        <taxon>Erythroxylaceae</taxon>
        <taxon>Erythroxylum</taxon>
    </lineage>
</organism>
<dbReference type="InterPro" id="IPR001810">
    <property type="entry name" value="F-box_dom"/>
</dbReference>
<comment type="caution">
    <text evidence="3">The sequence shown here is derived from an EMBL/GenBank/DDBJ whole genome shotgun (WGS) entry which is preliminary data.</text>
</comment>
<dbReference type="PANTHER" id="PTHR38926:SF5">
    <property type="entry name" value="F-BOX AND LEUCINE-RICH REPEAT PROTEIN 6"/>
    <property type="match status" value="1"/>
</dbReference>
<evidence type="ECO:0000313" key="4">
    <source>
        <dbReference type="Proteomes" id="UP001159364"/>
    </source>
</evidence>
<accession>A0AAV8S611</accession>
<evidence type="ECO:0000256" key="1">
    <source>
        <dbReference type="SAM" id="MobiDB-lite"/>
    </source>
</evidence>
<dbReference type="AlphaFoldDB" id="A0AAV8S611"/>
<protein>
    <recommendedName>
        <fullName evidence="2">F-box domain-containing protein</fullName>
    </recommendedName>
</protein>
<dbReference type="EMBL" id="JAIWQS010000139">
    <property type="protein sequence ID" value="KAJ8747607.1"/>
    <property type="molecule type" value="Genomic_DNA"/>
</dbReference>
<dbReference type="FunFam" id="3.80.10.10:FF:000674">
    <property type="entry name" value="F-box protein SKIP1"/>
    <property type="match status" value="1"/>
</dbReference>
<name>A0AAV8S611_9ROSI</name>
<dbReference type="Gene3D" id="3.80.10.10">
    <property type="entry name" value="Ribonuclease Inhibitor"/>
    <property type="match status" value="1"/>
</dbReference>
<reference evidence="3 4" key="1">
    <citation type="submission" date="2021-09" db="EMBL/GenBank/DDBJ databases">
        <title>Genomic insights and catalytic innovation underlie evolution of tropane alkaloids biosynthesis.</title>
        <authorList>
            <person name="Wang Y.-J."/>
            <person name="Tian T."/>
            <person name="Huang J.-P."/>
            <person name="Huang S.-X."/>
        </authorList>
    </citation>
    <scope>NUCLEOTIDE SEQUENCE [LARGE SCALE GENOMIC DNA]</scope>
    <source>
        <strain evidence="3">KIB-2018</strain>
        <tissue evidence="3">Leaf</tissue>
    </source>
</reference>
<dbReference type="SMART" id="SM00367">
    <property type="entry name" value="LRR_CC"/>
    <property type="match status" value="3"/>
</dbReference>
<evidence type="ECO:0000259" key="2">
    <source>
        <dbReference type="Pfam" id="PF00646"/>
    </source>
</evidence>